<keyword evidence="1" id="KW-1133">Transmembrane helix</keyword>
<evidence type="ECO:0000256" key="1">
    <source>
        <dbReference type="SAM" id="Phobius"/>
    </source>
</evidence>
<dbReference type="RefSeq" id="WP_094796940.1">
    <property type="nucleotide sequence ID" value="NZ_NEVK01000006.1"/>
</dbReference>
<protein>
    <submittedName>
        <fullName evidence="2">Uncharacterized protein</fullName>
    </submittedName>
</protein>
<dbReference type="Proteomes" id="UP000216947">
    <property type="component" value="Unassembled WGS sequence"/>
</dbReference>
<comment type="caution">
    <text evidence="2">The sequence shown here is derived from an EMBL/GenBank/DDBJ whole genome shotgun (WGS) entry which is preliminary data.</text>
</comment>
<dbReference type="EMBL" id="NEVK01000006">
    <property type="protein sequence ID" value="OZI17917.1"/>
    <property type="molecule type" value="Genomic_DNA"/>
</dbReference>
<sequence>MKIDNPPPDQYYSEAFIKSLHGQVVQMKDDLAECRSDLAEFKQATQRNTESIDRVEKNTRDIVETFQALAGGFKVLQGLGRLAKPLAYIVGLVTAVITAYSAWKGMGK</sequence>
<keyword evidence="1" id="KW-0812">Transmembrane</keyword>
<dbReference type="AlphaFoldDB" id="A0A261QZI1"/>
<accession>A0A261QZI1</accession>
<proteinExistence type="predicted"/>
<keyword evidence="3" id="KW-1185">Reference proteome</keyword>
<evidence type="ECO:0000313" key="3">
    <source>
        <dbReference type="Proteomes" id="UP000216947"/>
    </source>
</evidence>
<evidence type="ECO:0000313" key="2">
    <source>
        <dbReference type="EMBL" id="OZI17917.1"/>
    </source>
</evidence>
<reference evidence="3" key="1">
    <citation type="submission" date="2017-05" db="EMBL/GenBank/DDBJ databases">
        <title>Complete and WGS of Bordetella genogroups.</title>
        <authorList>
            <person name="Spilker T."/>
            <person name="Lipuma J."/>
        </authorList>
    </citation>
    <scope>NUCLEOTIDE SEQUENCE [LARGE SCALE GENOMIC DNA]</scope>
    <source>
        <strain evidence="3">AU18089</strain>
    </source>
</reference>
<feature type="transmembrane region" description="Helical" evidence="1">
    <location>
        <begin position="86"/>
        <end position="103"/>
    </location>
</feature>
<keyword evidence="1" id="KW-0472">Membrane</keyword>
<organism evidence="2 3">
    <name type="scientific">Bordetella genomosp. 7</name>
    <dbReference type="NCBI Taxonomy" id="1416805"/>
    <lineage>
        <taxon>Bacteria</taxon>
        <taxon>Pseudomonadati</taxon>
        <taxon>Pseudomonadota</taxon>
        <taxon>Betaproteobacteria</taxon>
        <taxon>Burkholderiales</taxon>
        <taxon>Alcaligenaceae</taxon>
        <taxon>Bordetella</taxon>
    </lineage>
</organism>
<gene>
    <name evidence="2" type="ORF">CAL19_12605</name>
</gene>
<name>A0A261QZI1_9BORD</name>